<feature type="domain" description="ABC transporter" evidence="4">
    <location>
        <begin position="2"/>
        <end position="240"/>
    </location>
</feature>
<dbReference type="SMART" id="SM00382">
    <property type="entry name" value="AAA"/>
    <property type="match status" value="1"/>
</dbReference>
<dbReference type="InterPro" id="IPR015854">
    <property type="entry name" value="ABC_transpr_LolD-like"/>
</dbReference>
<evidence type="ECO:0000256" key="3">
    <source>
        <dbReference type="ARBA" id="ARBA00022840"/>
    </source>
</evidence>
<evidence type="ECO:0000259" key="4">
    <source>
        <dbReference type="PROSITE" id="PS50893"/>
    </source>
</evidence>
<keyword evidence="5" id="KW-0378">Hydrolase</keyword>
<comment type="caution">
    <text evidence="5">The sequence shown here is derived from an EMBL/GenBank/DDBJ whole genome shotgun (WGS) entry which is preliminary data.</text>
</comment>
<dbReference type="AlphaFoldDB" id="A0A151B071"/>
<dbReference type="GO" id="GO:0016887">
    <property type="term" value="F:ATP hydrolysis activity"/>
    <property type="evidence" value="ECO:0007669"/>
    <property type="project" value="InterPro"/>
</dbReference>
<dbReference type="PANTHER" id="PTHR24220:SF86">
    <property type="entry name" value="ABC TRANSPORTER ABCH.1"/>
    <property type="match status" value="1"/>
</dbReference>
<dbReference type="Pfam" id="PF00005">
    <property type="entry name" value="ABC_tran"/>
    <property type="match status" value="1"/>
</dbReference>
<dbReference type="GO" id="GO:0005886">
    <property type="term" value="C:plasma membrane"/>
    <property type="evidence" value="ECO:0007669"/>
    <property type="project" value="TreeGrafter"/>
</dbReference>
<accession>A0A151B071</accession>
<evidence type="ECO:0000313" key="5">
    <source>
        <dbReference type="EMBL" id="KYH33315.1"/>
    </source>
</evidence>
<dbReference type="RefSeq" id="WP_062279941.1">
    <property type="nucleotide sequence ID" value="NZ_LTBC01000001.1"/>
</dbReference>
<dbReference type="PROSITE" id="PS50893">
    <property type="entry name" value="ABC_TRANSPORTER_2"/>
    <property type="match status" value="1"/>
</dbReference>
<gene>
    <name evidence="5" type="primary">macB_1</name>
    <name evidence="5" type="ORF">MOMUL_00160</name>
</gene>
<keyword evidence="1" id="KW-0813">Transport</keyword>
<dbReference type="CDD" id="cd03255">
    <property type="entry name" value="ABC_MJ0796_LolCDE_FtsE"/>
    <property type="match status" value="1"/>
</dbReference>
<dbReference type="Proteomes" id="UP000075670">
    <property type="component" value="Unassembled WGS sequence"/>
</dbReference>
<dbReference type="Gene3D" id="3.40.50.300">
    <property type="entry name" value="P-loop containing nucleotide triphosphate hydrolases"/>
    <property type="match status" value="1"/>
</dbReference>
<dbReference type="PATRIC" id="fig|1122241.3.peg.16"/>
<keyword evidence="3 5" id="KW-0067">ATP-binding</keyword>
<protein>
    <submittedName>
        <fullName evidence="5">Macrolide export ATP-binding/permease protein MacB</fullName>
        <ecNumber evidence="5">3.6.3.-</ecNumber>
    </submittedName>
</protein>
<dbReference type="GO" id="GO:0005524">
    <property type="term" value="F:ATP binding"/>
    <property type="evidence" value="ECO:0007669"/>
    <property type="project" value="UniProtKB-KW"/>
</dbReference>
<dbReference type="FunFam" id="3.40.50.300:FF:000032">
    <property type="entry name" value="Export ABC transporter ATP-binding protein"/>
    <property type="match status" value="1"/>
</dbReference>
<dbReference type="GO" id="GO:0022857">
    <property type="term" value="F:transmembrane transporter activity"/>
    <property type="evidence" value="ECO:0007669"/>
    <property type="project" value="TreeGrafter"/>
</dbReference>
<dbReference type="PROSITE" id="PS00211">
    <property type="entry name" value="ABC_TRANSPORTER_1"/>
    <property type="match status" value="1"/>
</dbReference>
<dbReference type="InterPro" id="IPR003439">
    <property type="entry name" value="ABC_transporter-like_ATP-bd"/>
</dbReference>
<keyword evidence="2" id="KW-0547">Nucleotide-binding</keyword>
<dbReference type="PANTHER" id="PTHR24220">
    <property type="entry name" value="IMPORT ATP-BINDING PROTEIN"/>
    <property type="match status" value="1"/>
</dbReference>
<keyword evidence="6" id="KW-1185">Reference proteome</keyword>
<dbReference type="InterPro" id="IPR017871">
    <property type="entry name" value="ABC_transporter-like_CS"/>
</dbReference>
<dbReference type="EC" id="3.6.3.-" evidence="5"/>
<dbReference type="InterPro" id="IPR003593">
    <property type="entry name" value="AAA+_ATPase"/>
</dbReference>
<sequence length="243" mass="26653">MIRLEGVSKVYRLGNIEVPALVDISLEVKAGEFVAIMGPSGSGKSTLMHILGCLDRPSGGRYFLDGQPVEGLREEALARVRNQKVGFVFQTFNLLPRQTALRNVELPLIYAGVPGAERRQQALAALERVGLADRYRHRPNELSGGQRQRVAIARALVNRPAVILADEPTGNLDSRSGEEIMAIFQELHEAGATIVLVTHERDIACHAGRILHFRDGCLLKEEKVPRPLKARELLASGKEGQGQ</sequence>
<dbReference type="InterPro" id="IPR027417">
    <property type="entry name" value="P-loop_NTPase"/>
</dbReference>
<dbReference type="OrthoDB" id="9810992at2"/>
<evidence type="ECO:0000313" key="6">
    <source>
        <dbReference type="Proteomes" id="UP000075670"/>
    </source>
</evidence>
<reference evidence="5 6" key="1">
    <citation type="submission" date="2016-02" db="EMBL/GenBank/DDBJ databases">
        <title>Genome sequence of Moorella mulderi DSM 14980.</title>
        <authorList>
            <person name="Poehlein A."/>
            <person name="Daniel R."/>
        </authorList>
    </citation>
    <scope>NUCLEOTIDE SEQUENCE [LARGE SCALE GENOMIC DNA]</scope>
    <source>
        <strain evidence="5 6">DSM 14980</strain>
    </source>
</reference>
<name>A0A151B071_9FIRM</name>
<proteinExistence type="predicted"/>
<dbReference type="SUPFAM" id="SSF52540">
    <property type="entry name" value="P-loop containing nucleoside triphosphate hydrolases"/>
    <property type="match status" value="1"/>
</dbReference>
<evidence type="ECO:0000256" key="2">
    <source>
        <dbReference type="ARBA" id="ARBA00022741"/>
    </source>
</evidence>
<dbReference type="EMBL" id="LTBC01000001">
    <property type="protein sequence ID" value="KYH33315.1"/>
    <property type="molecule type" value="Genomic_DNA"/>
</dbReference>
<dbReference type="GO" id="GO:0098796">
    <property type="term" value="C:membrane protein complex"/>
    <property type="evidence" value="ECO:0007669"/>
    <property type="project" value="UniProtKB-ARBA"/>
</dbReference>
<organism evidence="5 6">
    <name type="scientific">Moorella mulderi DSM 14980</name>
    <dbReference type="NCBI Taxonomy" id="1122241"/>
    <lineage>
        <taxon>Bacteria</taxon>
        <taxon>Bacillati</taxon>
        <taxon>Bacillota</taxon>
        <taxon>Clostridia</taxon>
        <taxon>Neomoorellales</taxon>
        <taxon>Neomoorellaceae</taxon>
        <taxon>Neomoorella</taxon>
    </lineage>
</organism>
<dbReference type="InterPro" id="IPR017911">
    <property type="entry name" value="MacB-like_ATP-bd"/>
</dbReference>
<evidence type="ECO:0000256" key="1">
    <source>
        <dbReference type="ARBA" id="ARBA00022448"/>
    </source>
</evidence>